<dbReference type="AlphaFoldDB" id="A0A1S8KYZ7"/>
<gene>
    <name evidence="1" type="ORF">CROST_035710</name>
</gene>
<sequence length="99" mass="10929">MNSGEIKVDEEACAETISSLKAASDSADEAYSLVSRSNLHIEDGLRGNVVIPITDEYNKIVKEIKKIEDDIDQDTSAVNKIVSSFEIEDKKLAQSSIRR</sequence>
<accession>A0A1S8KYZ7</accession>
<evidence type="ECO:0000313" key="2">
    <source>
        <dbReference type="Proteomes" id="UP000190951"/>
    </source>
</evidence>
<dbReference type="EMBL" id="CP096983">
    <property type="protein sequence ID" value="URZ12826.1"/>
    <property type="molecule type" value="Genomic_DNA"/>
</dbReference>
<reference evidence="1 2" key="1">
    <citation type="submission" date="2022-04" db="EMBL/GenBank/DDBJ databases">
        <title>Genome sequence of C. roseum typestrain.</title>
        <authorList>
            <person name="Poehlein A."/>
            <person name="Schoch T."/>
            <person name="Duerre P."/>
            <person name="Daniel R."/>
        </authorList>
    </citation>
    <scope>NUCLEOTIDE SEQUENCE [LARGE SCALE GENOMIC DNA]</scope>
    <source>
        <strain evidence="1 2">DSM 7320</strain>
    </source>
</reference>
<dbReference type="KEGG" id="crw:CROST_035710"/>
<keyword evidence="2" id="KW-1185">Reference proteome</keyword>
<dbReference type="RefSeq" id="WP_077832291.1">
    <property type="nucleotide sequence ID" value="NZ_CP096983.1"/>
</dbReference>
<dbReference type="Proteomes" id="UP000190951">
    <property type="component" value="Chromosome"/>
</dbReference>
<evidence type="ECO:0000313" key="1">
    <source>
        <dbReference type="EMBL" id="URZ12826.1"/>
    </source>
</evidence>
<protein>
    <submittedName>
        <fullName evidence="1">Uncharacterized protein</fullName>
    </submittedName>
</protein>
<organism evidence="1 2">
    <name type="scientific">Clostridium felsineum</name>
    <dbReference type="NCBI Taxonomy" id="36839"/>
    <lineage>
        <taxon>Bacteria</taxon>
        <taxon>Bacillati</taxon>
        <taxon>Bacillota</taxon>
        <taxon>Clostridia</taxon>
        <taxon>Eubacteriales</taxon>
        <taxon>Clostridiaceae</taxon>
        <taxon>Clostridium</taxon>
    </lineage>
</organism>
<name>A0A1S8KYZ7_9CLOT</name>
<proteinExistence type="predicted"/>
<dbReference type="STRING" id="84029.CROST_38990"/>